<dbReference type="EMBL" id="LSTO01000006">
    <property type="protein sequence ID" value="OWW18426.1"/>
    <property type="molecule type" value="Genomic_DNA"/>
</dbReference>
<dbReference type="Proteomes" id="UP000197535">
    <property type="component" value="Unassembled WGS sequence"/>
</dbReference>
<protein>
    <submittedName>
        <fullName evidence="1">Uncharacterized protein</fullName>
    </submittedName>
</protein>
<dbReference type="EMBL" id="LSTO01000001">
    <property type="protein sequence ID" value="OWW19390.1"/>
    <property type="molecule type" value="Genomic_DNA"/>
</dbReference>
<reference evidence="1 3" key="1">
    <citation type="submission" date="2016-02" db="EMBL/GenBank/DDBJ databases">
        <authorList>
            <person name="Wen L."/>
            <person name="He K."/>
            <person name="Yang H."/>
        </authorList>
    </citation>
    <scope>NUCLEOTIDE SEQUENCE [LARGE SCALE GENOMIC DNA]</scope>
    <source>
        <strain evidence="1 3">TSA40</strain>
    </source>
</reference>
<comment type="caution">
    <text evidence="1">The sequence shown here is derived from an EMBL/GenBank/DDBJ whole genome shotgun (WGS) entry which is preliminary data.</text>
</comment>
<dbReference type="RefSeq" id="WP_088706300.1">
    <property type="nucleotide sequence ID" value="NZ_LSTO01000001.1"/>
</dbReference>
<organism evidence="1 3">
    <name type="scientific">Noviherbaspirillum denitrificans</name>
    <dbReference type="NCBI Taxonomy" id="1968433"/>
    <lineage>
        <taxon>Bacteria</taxon>
        <taxon>Pseudomonadati</taxon>
        <taxon>Pseudomonadota</taxon>
        <taxon>Betaproteobacteria</taxon>
        <taxon>Burkholderiales</taxon>
        <taxon>Oxalobacteraceae</taxon>
        <taxon>Noviherbaspirillum</taxon>
    </lineage>
</organism>
<name>A0A254T705_9BURK</name>
<evidence type="ECO:0000313" key="1">
    <source>
        <dbReference type="EMBL" id="OWW18426.1"/>
    </source>
</evidence>
<proteinExistence type="predicted"/>
<accession>A0A254T705</accession>
<evidence type="ECO:0000313" key="3">
    <source>
        <dbReference type="Proteomes" id="UP000197535"/>
    </source>
</evidence>
<gene>
    <name evidence="1" type="ORF">AYR66_01090</name>
    <name evidence="2" type="ORF">AYR66_07575</name>
</gene>
<keyword evidence="3" id="KW-1185">Reference proteome</keyword>
<evidence type="ECO:0000313" key="2">
    <source>
        <dbReference type="EMBL" id="OWW19390.1"/>
    </source>
</evidence>
<sequence length="110" mass="11750">MKTIKSCLVPPAEGAKPCKSAPVAEVLSDEQPKRRIPSSYLAAGLRNVTPVDAAYNEIGIGFNVGDEVVRLRLGVMDVRGMIADLEYYLIRCQSPTSSGAPSVDVSTPDE</sequence>
<dbReference type="AlphaFoldDB" id="A0A254T705"/>